<gene>
    <name evidence="3" type="ORF">SEMRO_1573_G283410.1</name>
</gene>
<feature type="signal peptide" evidence="2">
    <location>
        <begin position="1"/>
        <end position="19"/>
    </location>
</feature>
<evidence type="ECO:0000313" key="4">
    <source>
        <dbReference type="Proteomes" id="UP001153069"/>
    </source>
</evidence>
<comment type="caution">
    <text evidence="3">The sequence shown here is derived from an EMBL/GenBank/DDBJ whole genome shotgun (WGS) entry which is preliminary data.</text>
</comment>
<keyword evidence="1" id="KW-0472">Membrane</keyword>
<dbReference type="Proteomes" id="UP001153069">
    <property type="component" value="Unassembled WGS sequence"/>
</dbReference>
<sequence>MNLIISLFLLSFVPFATEGGPVAKSFAVDDPSCMGVIGAVDVDLNNNRSDWTTTDTKHNASCSAQETDDQFWSELHQNLLDWRFPGHPCEPEHEQGLQAQPMSACVGVLLSCYLFVKFVMGVHNQRPTAICLAVLALFAENTVHMLAHTVGTLDSRSSWTVAQLARGECTHVFHYIMTLATACGLGNQVGHPKSKAWKLVFLVTAILDLVLFLQFGISFYSMVCGILMTAIVYAGYYPRLDATSKARIWSLTLLSTTLTPLAFANESLNCEYMVSLLAPVAPHCLIEIFLTTPTFWALEKLVTESHAETNYDKSDSYREGSLRS</sequence>
<evidence type="ECO:0000256" key="1">
    <source>
        <dbReference type="SAM" id="Phobius"/>
    </source>
</evidence>
<name>A0A9N8ESJ5_9STRA</name>
<organism evidence="3 4">
    <name type="scientific">Seminavis robusta</name>
    <dbReference type="NCBI Taxonomy" id="568900"/>
    <lineage>
        <taxon>Eukaryota</taxon>
        <taxon>Sar</taxon>
        <taxon>Stramenopiles</taxon>
        <taxon>Ochrophyta</taxon>
        <taxon>Bacillariophyta</taxon>
        <taxon>Bacillariophyceae</taxon>
        <taxon>Bacillariophycidae</taxon>
        <taxon>Naviculales</taxon>
        <taxon>Naviculaceae</taxon>
        <taxon>Seminavis</taxon>
    </lineage>
</organism>
<keyword evidence="2" id="KW-0732">Signal</keyword>
<proteinExistence type="predicted"/>
<accession>A0A9N8ESJ5</accession>
<keyword evidence="4" id="KW-1185">Reference proteome</keyword>
<dbReference type="AlphaFoldDB" id="A0A9N8ESJ5"/>
<evidence type="ECO:0000256" key="2">
    <source>
        <dbReference type="SAM" id="SignalP"/>
    </source>
</evidence>
<reference evidence="3" key="1">
    <citation type="submission" date="2020-06" db="EMBL/GenBank/DDBJ databases">
        <authorList>
            <consortium name="Plant Systems Biology data submission"/>
        </authorList>
    </citation>
    <scope>NUCLEOTIDE SEQUENCE</scope>
    <source>
        <strain evidence="3">D6</strain>
    </source>
</reference>
<feature type="transmembrane region" description="Helical" evidence="1">
    <location>
        <begin position="219"/>
        <end position="236"/>
    </location>
</feature>
<protein>
    <submittedName>
        <fullName evidence="3">Uncharacterized protein</fullName>
    </submittedName>
</protein>
<feature type="chain" id="PRO_5040358888" evidence="2">
    <location>
        <begin position="20"/>
        <end position="324"/>
    </location>
</feature>
<keyword evidence="1" id="KW-1133">Transmembrane helix</keyword>
<dbReference type="EMBL" id="CAICTM010001571">
    <property type="protein sequence ID" value="CAB9524716.1"/>
    <property type="molecule type" value="Genomic_DNA"/>
</dbReference>
<evidence type="ECO:0000313" key="3">
    <source>
        <dbReference type="EMBL" id="CAB9524716.1"/>
    </source>
</evidence>
<keyword evidence="1" id="KW-0812">Transmembrane</keyword>